<proteinExistence type="predicted"/>
<accession>A0A5C6A1K5</accession>
<keyword evidence="1" id="KW-0472">Membrane</keyword>
<evidence type="ECO:0000313" key="3">
    <source>
        <dbReference type="Proteomes" id="UP000320176"/>
    </source>
</evidence>
<keyword evidence="1" id="KW-0812">Transmembrane</keyword>
<name>A0A5C6A1K5_9BACT</name>
<keyword evidence="3" id="KW-1185">Reference proteome</keyword>
<feature type="transmembrane region" description="Helical" evidence="1">
    <location>
        <begin position="68"/>
        <end position="90"/>
    </location>
</feature>
<dbReference type="EMBL" id="SJPN01000009">
    <property type="protein sequence ID" value="TWT93265.1"/>
    <property type="molecule type" value="Genomic_DNA"/>
</dbReference>
<dbReference type="RefSeq" id="WP_146522886.1">
    <property type="nucleotide sequence ID" value="NZ_CP151726.1"/>
</dbReference>
<comment type="caution">
    <text evidence="2">The sequence shown here is derived from an EMBL/GenBank/DDBJ whole genome shotgun (WGS) entry which is preliminary data.</text>
</comment>
<dbReference type="OrthoDB" id="279662at2"/>
<dbReference type="AlphaFoldDB" id="A0A5C6A1K5"/>
<dbReference type="Proteomes" id="UP000320176">
    <property type="component" value="Unassembled WGS sequence"/>
</dbReference>
<evidence type="ECO:0000313" key="2">
    <source>
        <dbReference type="EMBL" id="TWT93265.1"/>
    </source>
</evidence>
<sequence>MRFNGAGLARFHEWTINFPDSVMRGVRRIRILVAGFTRYIKTFTVKTQIYKAGQALNSAPINVRARRLAGVVKITFGVGAVLITVASIAAQVLGEGTATKMILFTGFAASQVCFVSVIAYACVNR</sequence>
<evidence type="ECO:0000256" key="1">
    <source>
        <dbReference type="SAM" id="Phobius"/>
    </source>
</evidence>
<feature type="transmembrane region" description="Helical" evidence="1">
    <location>
        <begin position="102"/>
        <end position="123"/>
    </location>
</feature>
<protein>
    <submittedName>
        <fullName evidence="2">Uncharacterized protein</fullName>
    </submittedName>
</protein>
<gene>
    <name evidence="2" type="ORF">Pla52n_59250</name>
</gene>
<keyword evidence="1" id="KW-1133">Transmembrane helix</keyword>
<organism evidence="2 3">
    <name type="scientific">Stieleria varia</name>
    <dbReference type="NCBI Taxonomy" id="2528005"/>
    <lineage>
        <taxon>Bacteria</taxon>
        <taxon>Pseudomonadati</taxon>
        <taxon>Planctomycetota</taxon>
        <taxon>Planctomycetia</taxon>
        <taxon>Pirellulales</taxon>
        <taxon>Pirellulaceae</taxon>
        <taxon>Stieleria</taxon>
    </lineage>
</organism>
<reference evidence="2 3" key="1">
    <citation type="submission" date="2019-02" db="EMBL/GenBank/DDBJ databases">
        <title>Deep-cultivation of Planctomycetes and their phenomic and genomic characterization uncovers novel biology.</title>
        <authorList>
            <person name="Wiegand S."/>
            <person name="Jogler M."/>
            <person name="Boedeker C."/>
            <person name="Pinto D."/>
            <person name="Vollmers J."/>
            <person name="Rivas-Marin E."/>
            <person name="Kohn T."/>
            <person name="Peeters S.H."/>
            <person name="Heuer A."/>
            <person name="Rast P."/>
            <person name="Oberbeckmann S."/>
            <person name="Bunk B."/>
            <person name="Jeske O."/>
            <person name="Meyerdierks A."/>
            <person name="Storesund J.E."/>
            <person name="Kallscheuer N."/>
            <person name="Luecker S."/>
            <person name="Lage O.M."/>
            <person name="Pohl T."/>
            <person name="Merkel B.J."/>
            <person name="Hornburger P."/>
            <person name="Mueller R.-W."/>
            <person name="Bruemmer F."/>
            <person name="Labrenz M."/>
            <person name="Spormann A.M."/>
            <person name="Op Den Camp H."/>
            <person name="Overmann J."/>
            <person name="Amann R."/>
            <person name="Jetten M.S.M."/>
            <person name="Mascher T."/>
            <person name="Medema M.H."/>
            <person name="Devos D.P."/>
            <person name="Kaster A.-K."/>
            <person name="Ovreas L."/>
            <person name="Rohde M."/>
            <person name="Galperin M.Y."/>
            <person name="Jogler C."/>
        </authorList>
    </citation>
    <scope>NUCLEOTIDE SEQUENCE [LARGE SCALE GENOMIC DNA]</scope>
    <source>
        <strain evidence="2 3">Pla52n</strain>
    </source>
</reference>